<dbReference type="InterPro" id="IPR036522">
    <property type="entry name" value="MoaC_sf"/>
</dbReference>
<evidence type="ECO:0000313" key="8">
    <source>
        <dbReference type="Proteomes" id="UP000027138"/>
    </source>
</evidence>
<dbReference type="GO" id="GO:0061799">
    <property type="term" value="F:cyclic pyranopterin monophosphate synthase activity"/>
    <property type="evidence" value="ECO:0007669"/>
    <property type="project" value="UniProtKB-EC"/>
</dbReference>
<dbReference type="InterPro" id="IPR002820">
    <property type="entry name" value="Mopterin_CF_biosynth-C_dom"/>
</dbReference>
<dbReference type="EC" id="4.6.1.17" evidence="3"/>
<evidence type="ECO:0000259" key="6">
    <source>
        <dbReference type="Pfam" id="PF01967"/>
    </source>
</evidence>
<evidence type="ECO:0000256" key="5">
    <source>
        <dbReference type="ARBA" id="ARBA00023239"/>
    </source>
</evidence>
<keyword evidence="8" id="KW-1185">Reference proteome</keyword>
<dbReference type="HAMAP" id="MF_01224_B">
    <property type="entry name" value="MoaC_B"/>
    <property type="match status" value="1"/>
</dbReference>
<name>A0A067JWY2_JATCU</name>
<dbReference type="OrthoDB" id="429626at2759"/>
<sequence length="404" mass="44328">MFLRRAAIVLPCSRKFLSAKYTHDLASSITELNKEMESVFGQPPSGGISGSTKKDYMPQEPQFTQGPVSSIRNNNLVESQSAIQRMNHNALGLTHIGSRGEAQMVDVSPKENSKRTAIASCKVILGKEVFDMVLANRMAKGDVLTVAKIAGINGAKHTSSLIPLCHNIALTHVRVDLMLNPDNYSVVIEGEAACTGKTGVEMEALTAVTTAGLTVYDMCKAASKEIQIADVRLEHKTGGKSGDWTRNITIPMTNAPTKTSAEIKKVSKIDRRIRRFIQLTLGPFETPKLSGDVVTQSIASCFNCQSIVVATEKDAEGRFCFRIGILTVDATQRTAEKILKSKFTEFKISQFSLKFHNGWAKICELITQHDKSPSVWGKYSVEQILELARASRLHRKIQVARSSS</sequence>
<dbReference type="Gene3D" id="3.30.70.640">
    <property type="entry name" value="Molybdopterin cofactor biosynthesis C (MoaC) domain"/>
    <property type="match status" value="1"/>
</dbReference>
<dbReference type="STRING" id="180498.A0A067JWY2"/>
<reference evidence="7 8" key="1">
    <citation type="journal article" date="2014" name="PLoS ONE">
        <title>Global Analysis of Gene Expression Profiles in Physic Nut (Jatropha curcas L.) Seedlings Exposed to Salt Stress.</title>
        <authorList>
            <person name="Zhang L."/>
            <person name="Zhang C."/>
            <person name="Wu P."/>
            <person name="Chen Y."/>
            <person name="Li M."/>
            <person name="Jiang H."/>
            <person name="Wu G."/>
        </authorList>
    </citation>
    <scope>NUCLEOTIDE SEQUENCE [LARGE SCALE GENOMIC DNA]</scope>
    <source>
        <strain evidence="8">cv. GZQX0401</strain>
        <tissue evidence="7">Young leaves</tissue>
    </source>
</reference>
<dbReference type="Proteomes" id="UP000027138">
    <property type="component" value="Unassembled WGS sequence"/>
</dbReference>
<evidence type="ECO:0000256" key="1">
    <source>
        <dbReference type="ARBA" id="ARBA00001637"/>
    </source>
</evidence>
<gene>
    <name evidence="7" type="ORF">JCGZ_14252</name>
</gene>
<dbReference type="GO" id="GO:0006777">
    <property type="term" value="P:Mo-molybdopterin cofactor biosynthetic process"/>
    <property type="evidence" value="ECO:0007669"/>
    <property type="project" value="UniProtKB-KW"/>
</dbReference>
<protein>
    <recommendedName>
        <fullName evidence="3">cyclic pyranopterin monophosphate synthase</fullName>
        <ecNumber evidence="3">4.6.1.17</ecNumber>
    </recommendedName>
</protein>
<dbReference type="InterPro" id="IPR047594">
    <property type="entry name" value="MoaC_bact/euk"/>
</dbReference>
<dbReference type="Pfam" id="PF01967">
    <property type="entry name" value="MoaC"/>
    <property type="match status" value="1"/>
</dbReference>
<proteinExistence type="inferred from homology"/>
<dbReference type="NCBIfam" id="NF006870">
    <property type="entry name" value="PRK09364.1"/>
    <property type="match status" value="1"/>
</dbReference>
<organism evidence="7 8">
    <name type="scientific">Jatropha curcas</name>
    <name type="common">Barbados nut</name>
    <dbReference type="NCBI Taxonomy" id="180498"/>
    <lineage>
        <taxon>Eukaryota</taxon>
        <taxon>Viridiplantae</taxon>
        <taxon>Streptophyta</taxon>
        <taxon>Embryophyta</taxon>
        <taxon>Tracheophyta</taxon>
        <taxon>Spermatophyta</taxon>
        <taxon>Magnoliopsida</taxon>
        <taxon>eudicotyledons</taxon>
        <taxon>Gunneridae</taxon>
        <taxon>Pentapetalae</taxon>
        <taxon>rosids</taxon>
        <taxon>fabids</taxon>
        <taxon>Malpighiales</taxon>
        <taxon>Euphorbiaceae</taxon>
        <taxon>Crotonoideae</taxon>
        <taxon>Jatropheae</taxon>
        <taxon>Jatropha</taxon>
    </lineage>
</organism>
<dbReference type="UniPathway" id="UPA00344"/>
<dbReference type="NCBIfam" id="TIGR00581">
    <property type="entry name" value="moaC"/>
    <property type="match status" value="1"/>
</dbReference>
<dbReference type="AlphaFoldDB" id="A0A067JWY2"/>
<accession>A0A067JWY2</accession>
<keyword evidence="5" id="KW-0456">Lyase</keyword>
<evidence type="ECO:0000256" key="2">
    <source>
        <dbReference type="ARBA" id="ARBA00005046"/>
    </source>
</evidence>
<dbReference type="KEGG" id="jcu:105642841"/>
<feature type="domain" description="Molybdopterin cofactor biosynthesis C (MoaC)" evidence="6">
    <location>
        <begin position="104"/>
        <end position="239"/>
    </location>
</feature>
<evidence type="ECO:0000313" key="7">
    <source>
        <dbReference type="EMBL" id="KDP28481.1"/>
    </source>
</evidence>
<dbReference type="SUPFAM" id="SSF55040">
    <property type="entry name" value="Molybdenum cofactor biosynthesis protein C, MoaC"/>
    <property type="match status" value="1"/>
</dbReference>
<dbReference type="InterPro" id="IPR050105">
    <property type="entry name" value="MoCo_biosynth_MoaA/MoaC"/>
</dbReference>
<comment type="pathway">
    <text evidence="2">Cofactor biosynthesis; molybdopterin biosynthesis.</text>
</comment>
<evidence type="ECO:0000256" key="3">
    <source>
        <dbReference type="ARBA" id="ARBA00012575"/>
    </source>
</evidence>
<comment type="catalytic activity">
    <reaction evidence="1">
        <text>(8S)-3',8-cyclo-7,8-dihydroguanosine 5'-triphosphate = cyclic pyranopterin phosphate + diphosphate</text>
        <dbReference type="Rhea" id="RHEA:49580"/>
        <dbReference type="ChEBI" id="CHEBI:33019"/>
        <dbReference type="ChEBI" id="CHEBI:59648"/>
        <dbReference type="ChEBI" id="CHEBI:131766"/>
        <dbReference type="EC" id="4.6.1.17"/>
    </reaction>
</comment>
<dbReference type="PANTHER" id="PTHR22960">
    <property type="entry name" value="MOLYBDOPTERIN COFACTOR SYNTHESIS PROTEIN A"/>
    <property type="match status" value="1"/>
</dbReference>
<dbReference type="EMBL" id="KK914782">
    <property type="protein sequence ID" value="KDP28481.1"/>
    <property type="molecule type" value="Genomic_DNA"/>
</dbReference>
<keyword evidence="4" id="KW-0501">Molybdenum cofactor biosynthesis</keyword>
<evidence type="ECO:0000256" key="4">
    <source>
        <dbReference type="ARBA" id="ARBA00023150"/>
    </source>
</evidence>
<dbReference type="CDD" id="cd01420">
    <property type="entry name" value="MoaC_PE"/>
    <property type="match status" value="1"/>
</dbReference>
<dbReference type="InterPro" id="IPR023045">
    <property type="entry name" value="MoaC"/>
</dbReference>